<dbReference type="Pfam" id="PF03205">
    <property type="entry name" value="MobB"/>
    <property type="match status" value="1"/>
</dbReference>
<dbReference type="InterPro" id="IPR052539">
    <property type="entry name" value="MGD_biosynthesis_adapter"/>
</dbReference>
<accession>A0A6N9TMM6</accession>
<dbReference type="Gene3D" id="3.40.50.300">
    <property type="entry name" value="P-loop containing nucleotide triphosphate hydrolases"/>
    <property type="match status" value="1"/>
</dbReference>
<gene>
    <name evidence="2" type="primary">mobB</name>
    <name evidence="2" type="ORF">G3N55_02325</name>
</gene>
<dbReference type="Proteomes" id="UP000469346">
    <property type="component" value="Unassembled WGS sequence"/>
</dbReference>
<dbReference type="PANTHER" id="PTHR40072">
    <property type="entry name" value="MOLYBDOPTERIN-GUANINE DINUCLEOTIDE BIOSYNTHESIS ADAPTER PROTEIN-RELATED"/>
    <property type="match status" value="1"/>
</dbReference>
<dbReference type="EMBL" id="JAAGRR010000013">
    <property type="protein sequence ID" value="NDY41690.1"/>
    <property type="molecule type" value="Genomic_DNA"/>
</dbReference>
<evidence type="ECO:0000259" key="1">
    <source>
        <dbReference type="Pfam" id="PF03205"/>
    </source>
</evidence>
<dbReference type="AlphaFoldDB" id="A0A6N9TMM6"/>
<evidence type="ECO:0000313" key="3">
    <source>
        <dbReference type="Proteomes" id="UP000469346"/>
    </source>
</evidence>
<dbReference type="InterPro" id="IPR027417">
    <property type="entry name" value="P-loop_NTPase"/>
</dbReference>
<protein>
    <submittedName>
        <fullName evidence="2">Molybdopterin-guanine dinucleotide biosynthesis protein B</fullName>
    </submittedName>
</protein>
<name>A0A6N9TMM6_DISTH</name>
<evidence type="ECO:0000313" key="2">
    <source>
        <dbReference type="EMBL" id="NDY41690.1"/>
    </source>
</evidence>
<comment type="caution">
    <text evidence="2">The sequence shown here is derived from an EMBL/GenBank/DDBJ whole genome shotgun (WGS) entry which is preliminary data.</text>
</comment>
<dbReference type="SUPFAM" id="SSF52540">
    <property type="entry name" value="P-loop containing nucleoside triphosphate hydrolases"/>
    <property type="match status" value="1"/>
</dbReference>
<organism evidence="2 3">
    <name type="scientific">Dissulfurirhabdus thermomarina</name>
    <dbReference type="NCBI Taxonomy" id="1765737"/>
    <lineage>
        <taxon>Bacteria</taxon>
        <taxon>Deltaproteobacteria</taxon>
        <taxon>Dissulfurirhabdaceae</taxon>
        <taxon>Dissulfurirhabdus</taxon>
    </lineage>
</organism>
<dbReference type="GO" id="GO:0005525">
    <property type="term" value="F:GTP binding"/>
    <property type="evidence" value="ECO:0007669"/>
    <property type="project" value="InterPro"/>
</dbReference>
<dbReference type="InterPro" id="IPR004435">
    <property type="entry name" value="MobB_dom"/>
</dbReference>
<dbReference type="RefSeq" id="WP_163297844.1">
    <property type="nucleotide sequence ID" value="NZ_JAAGRR010000013.1"/>
</dbReference>
<reference evidence="2 3" key="1">
    <citation type="submission" date="2020-02" db="EMBL/GenBank/DDBJ databases">
        <title>Comparative genomics of sulfur disproportionating microorganisms.</title>
        <authorList>
            <person name="Ward L.M."/>
            <person name="Bertran E."/>
            <person name="Johnston D.T."/>
        </authorList>
    </citation>
    <scope>NUCLEOTIDE SEQUENCE [LARGE SCALE GENOMIC DNA]</scope>
    <source>
        <strain evidence="2 3">DSM 100025</strain>
    </source>
</reference>
<dbReference type="NCBIfam" id="TIGR00176">
    <property type="entry name" value="mobB"/>
    <property type="match status" value="1"/>
</dbReference>
<dbReference type="GO" id="GO:0006777">
    <property type="term" value="P:Mo-molybdopterin cofactor biosynthetic process"/>
    <property type="evidence" value="ECO:0007669"/>
    <property type="project" value="InterPro"/>
</dbReference>
<dbReference type="PANTHER" id="PTHR40072:SF1">
    <property type="entry name" value="MOLYBDOPTERIN-GUANINE DINUCLEOTIDE BIOSYNTHESIS ADAPTER PROTEIN"/>
    <property type="match status" value="1"/>
</dbReference>
<sequence length="225" mass="24048">MAPFVTFIGRHDSGKTTLARRVARHLLKKGYRVAVLKSTKETGLLPDDPPGTDTAGYREEGVAEVALVAPDGMVLRRKGLRESPRALAFRLFPDADIVLGEGFKHAEGVPKIEVARAEVSRSLLREEVPGVVAVAADFSVEGTSFDLADHAGVARFIEERFLRPGGGAAGRPRLLVDGREVPLNAYVRGSLAGVLWGFIGALRGTAGAVCAEIRLCRGRSRRPGA</sequence>
<feature type="domain" description="Molybdopterin-guanine dinucleotide biosynthesis protein B (MobB)" evidence="1">
    <location>
        <begin position="5"/>
        <end position="137"/>
    </location>
</feature>
<proteinExistence type="predicted"/>
<keyword evidence="3" id="KW-1185">Reference proteome</keyword>